<comment type="caution">
    <text evidence="2">The sequence shown here is derived from an EMBL/GenBank/DDBJ whole genome shotgun (WGS) entry which is preliminary data.</text>
</comment>
<evidence type="ECO:0000313" key="3">
    <source>
        <dbReference type="Proteomes" id="UP001595729"/>
    </source>
</evidence>
<keyword evidence="3" id="KW-1185">Reference proteome</keyword>
<evidence type="ECO:0000313" key="2">
    <source>
        <dbReference type="EMBL" id="MFC3682511.1"/>
    </source>
</evidence>
<dbReference type="RefSeq" id="WP_382170520.1">
    <property type="nucleotide sequence ID" value="NZ_JBHRXX010000001.1"/>
</dbReference>
<organism evidence="2 3">
    <name type="scientific">Hydrogenophaga luteola</name>
    <dbReference type="NCBI Taxonomy" id="1591122"/>
    <lineage>
        <taxon>Bacteria</taxon>
        <taxon>Pseudomonadati</taxon>
        <taxon>Pseudomonadota</taxon>
        <taxon>Betaproteobacteria</taxon>
        <taxon>Burkholderiales</taxon>
        <taxon>Comamonadaceae</taxon>
        <taxon>Hydrogenophaga</taxon>
    </lineage>
</organism>
<evidence type="ECO:0000256" key="1">
    <source>
        <dbReference type="SAM" id="Phobius"/>
    </source>
</evidence>
<dbReference type="EMBL" id="JBHRXX010000001">
    <property type="protein sequence ID" value="MFC3682511.1"/>
    <property type="molecule type" value="Genomic_DNA"/>
</dbReference>
<sequence length="136" mass="14128">MKTLIWSLTALLATLWTGFIAVVHQLTGWLLSAIDTGSLQGAAGTVGGLALPPVPAWLEPWIDTASIAALQSFVVSLVEWLGAVMPSGDALMAWVGPLLWVGWGLVLVPMLAIAGLLHLLVGRATAQQTGVRPVGA</sequence>
<keyword evidence="1" id="KW-0472">Membrane</keyword>
<keyword evidence="1" id="KW-1133">Transmembrane helix</keyword>
<reference evidence="3" key="1">
    <citation type="journal article" date="2019" name="Int. J. Syst. Evol. Microbiol.">
        <title>The Global Catalogue of Microorganisms (GCM) 10K type strain sequencing project: providing services to taxonomists for standard genome sequencing and annotation.</title>
        <authorList>
            <consortium name="The Broad Institute Genomics Platform"/>
            <consortium name="The Broad Institute Genome Sequencing Center for Infectious Disease"/>
            <person name="Wu L."/>
            <person name="Ma J."/>
        </authorList>
    </citation>
    <scope>NUCLEOTIDE SEQUENCE [LARGE SCALE GENOMIC DNA]</scope>
    <source>
        <strain evidence="3">KCTC 42501</strain>
    </source>
</reference>
<keyword evidence="1" id="KW-0812">Transmembrane</keyword>
<feature type="transmembrane region" description="Helical" evidence="1">
    <location>
        <begin position="100"/>
        <end position="121"/>
    </location>
</feature>
<gene>
    <name evidence="2" type="ORF">ACFOPI_02830</name>
</gene>
<name>A0ABV7VYB6_9BURK</name>
<accession>A0ABV7VYB6</accession>
<protein>
    <submittedName>
        <fullName evidence="2">Uncharacterized protein</fullName>
    </submittedName>
</protein>
<dbReference type="Proteomes" id="UP001595729">
    <property type="component" value="Unassembled WGS sequence"/>
</dbReference>
<proteinExistence type="predicted"/>